<dbReference type="Pfam" id="PF01168">
    <property type="entry name" value="Ala_racemase_N"/>
    <property type="match status" value="1"/>
</dbReference>
<dbReference type="PANTHER" id="PTHR28004:SF2">
    <property type="entry name" value="D-SERINE DEHYDRATASE"/>
    <property type="match status" value="1"/>
</dbReference>
<organism evidence="4 5">
    <name type="scientific">Gonapodya prolifera (strain JEL478)</name>
    <name type="common">Monoblepharis prolifera</name>
    <dbReference type="NCBI Taxonomy" id="1344416"/>
    <lineage>
        <taxon>Eukaryota</taxon>
        <taxon>Fungi</taxon>
        <taxon>Fungi incertae sedis</taxon>
        <taxon>Chytridiomycota</taxon>
        <taxon>Chytridiomycota incertae sedis</taxon>
        <taxon>Monoblepharidomycetes</taxon>
        <taxon>Monoblepharidales</taxon>
        <taxon>Gonapodyaceae</taxon>
        <taxon>Gonapodya</taxon>
    </lineage>
</organism>
<dbReference type="Gene3D" id="3.20.20.10">
    <property type="entry name" value="Alanine racemase"/>
    <property type="match status" value="1"/>
</dbReference>
<comment type="similarity">
    <text evidence="1">Belongs to the DSD1 family.</text>
</comment>
<proteinExistence type="inferred from homology"/>
<dbReference type="InterPro" id="IPR042208">
    <property type="entry name" value="D-ser_dehydrat-like_sf"/>
</dbReference>
<dbReference type="OrthoDB" id="20198at2759"/>
<keyword evidence="5" id="KW-1185">Reference proteome</keyword>
<evidence type="ECO:0000313" key="4">
    <source>
        <dbReference type="EMBL" id="KXS09466.1"/>
    </source>
</evidence>
<dbReference type="EMBL" id="KQ965861">
    <property type="protein sequence ID" value="KXS09466.1"/>
    <property type="molecule type" value="Genomic_DNA"/>
</dbReference>
<dbReference type="SMART" id="SM01119">
    <property type="entry name" value="D-ser_dehydrat"/>
    <property type="match status" value="1"/>
</dbReference>
<protein>
    <recommendedName>
        <fullName evidence="3">D-serine dehydratase-like domain-containing protein</fullName>
    </recommendedName>
</protein>
<dbReference type="GO" id="GO:0036088">
    <property type="term" value="P:D-serine catabolic process"/>
    <property type="evidence" value="ECO:0007669"/>
    <property type="project" value="TreeGrafter"/>
</dbReference>
<dbReference type="AlphaFoldDB" id="A0A138ZY92"/>
<dbReference type="InterPro" id="IPR026956">
    <property type="entry name" value="D-ser_dehydrat-like_dom"/>
</dbReference>
<dbReference type="PANTHER" id="PTHR28004">
    <property type="entry name" value="ZGC:162816-RELATED"/>
    <property type="match status" value="1"/>
</dbReference>
<dbReference type="Gene3D" id="2.40.37.20">
    <property type="entry name" value="D-serine dehydratase-like domain"/>
    <property type="match status" value="1"/>
</dbReference>
<reference evidence="4 5" key="1">
    <citation type="journal article" date="2015" name="Genome Biol. Evol.">
        <title>Phylogenomic analyses indicate that early fungi evolved digesting cell walls of algal ancestors of land plants.</title>
        <authorList>
            <person name="Chang Y."/>
            <person name="Wang S."/>
            <person name="Sekimoto S."/>
            <person name="Aerts A.L."/>
            <person name="Choi C."/>
            <person name="Clum A."/>
            <person name="LaButti K.M."/>
            <person name="Lindquist E.A."/>
            <person name="Yee Ngan C."/>
            <person name="Ohm R.A."/>
            <person name="Salamov A.A."/>
            <person name="Grigoriev I.V."/>
            <person name="Spatafora J.W."/>
            <person name="Berbee M.L."/>
        </authorList>
    </citation>
    <scope>NUCLEOTIDE SEQUENCE [LARGE SCALE GENOMIC DNA]</scope>
    <source>
        <strain evidence="4 5">JEL478</strain>
    </source>
</reference>
<dbReference type="SUPFAM" id="SSF51419">
    <property type="entry name" value="PLP-binding barrel"/>
    <property type="match status" value="1"/>
</dbReference>
<dbReference type="InterPro" id="IPR029066">
    <property type="entry name" value="PLP-binding_barrel"/>
</dbReference>
<keyword evidence="2" id="KW-0456">Lyase</keyword>
<evidence type="ECO:0000256" key="2">
    <source>
        <dbReference type="ARBA" id="ARBA00023239"/>
    </source>
</evidence>
<evidence type="ECO:0000313" key="5">
    <source>
        <dbReference type="Proteomes" id="UP000070544"/>
    </source>
</evidence>
<dbReference type="GO" id="GO:0008721">
    <property type="term" value="F:D-serine ammonia-lyase activity"/>
    <property type="evidence" value="ECO:0007669"/>
    <property type="project" value="TreeGrafter"/>
</dbReference>
<accession>A0A138ZY92</accession>
<dbReference type="InterPro" id="IPR001608">
    <property type="entry name" value="Ala_racemase_N"/>
</dbReference>
<gene>
    <name evidence="4" type="ORF">M427DRAFT_140802</name>
</gene>
<dbReference type="Proteomes" id="UP000070544">
    <property type="component" value="Unassembled WGS sequence"/>
</dbReference>
<dbReference type="Pfam" id="PF14031">
    <property type="entry name" value="D-ser_dehydrat"/>
    <property type="match status" value="1"/>
</dbReference>
<dbReference type="STRING" id="1344416.A0A138ZY92"/>
<sequence>MADRYAPAKIGEPITDADTPALVVDVAKLMHNIRLMREMVAELHKQHHVPHHIAIRPHYKTHKCLDIALRQLFDRGAGYPHNSAELAASPSSAPAATFTSGVCCAKLAECESIVYGRCSDGTRSWLRSVTSGSVQDEADVHWDILLTNEIMGKKKMARLARLLAVMQERARRVGKAAHGFKIAVDCRAHVDQLADVARTAGVVLPLYIELQNGGGRCGVDSAGELVELAKYIKAHPAGTVTFSGIHAYQGRNQHIRNHADRVRAVLEGDATKMVREALGLLKSQGVVAHTDVVPVSGAGTGTFPLEIASGVFTEIQPGSYAVMDADYLANANPSDIISSSRFATSLTVLSTITSTHASPARLICDAGLKAVSVETYLPTLVSILPATAKGAQFWRNGDGVTWKYVSGGDEHGVLVPKNRADEEQVGPWLRAVSLENLVGGKAVLVAGHCDPTINMHEHIVATEDGVVVSDVWNIGGRGVGF</sequence>
<name>A0A138ZY92_GONPJ</name>
<evidence type="ECO:0000259" key="3">
    <source>
        <dbReference type="SMART" id="SM01119"/>
    </source>
</evidence>
<evidence type="ECO:0000256" key="1">
    <source>
        <dbReference type="ARBA" id="ARBA00005323"/>
    </source>
</evidence>
<feature type="domain" description="D-serine dehydratase-like" evidence="3">
    <location>
        <begin position="345"/>
        <end position="463"/>
    </location>
</feature>
<dbReference type="InterPro" id="IPR051466">
    <property type="entry name" value="D-amino_acid_metab_enzyme"/>
</dbReference>
<dbReference type="OMA" id="EPAFRLW"/>